<dbReference type="InterPro" id="IPR036930">
    <property type="entry name" value="WGR_dom_sf"/>
</dbReference>
<evidence type="ECO:0000313" key="2">
    <source>
        <dbReference type="EMBL" id="TSP13981.1"/>
    </source>
</evidence>
<dbReference type="PROSITE" id="PS51977">
    <property type="entry name" value="WGR"/>
    <property type="match status" value="1"/>
</dbReference>
<gene>
    <name evidence="2" type="ORF">FGG12_05790</name>
</gene>
<evidence type="ECO:0000259" key="1">
    <source>
        <dbReference type="PROSITE" id="PS51977"/>
    </source>
</evidence>
<comment type="caution">
    <text evidence="2">The sequence shown here is derived from an EMBL/GenBank/DDBJ whole genome shotgun (WGS) entry which is preliminary data.</text>
</comment>
<dbReference type="Pfam" id="PF05406">
    <property type="entry name" value="WGR"/>
    <property type="match status" value="1"/>
</dbReference>
<dbReference type="SUPFAM" id="SSF142921">
    <property type="entry name" value="WGR domain-like"/>
    <property type="match status" value="1"/>
</dbReference>
<keyword evidence="3" id="KW-1185">Reference proteome</keyword>
<reference evidence="2 3" key="1">
    <citation type="submission" date="2019-05" db="EMBL/GenBank/DDBJ databases">
        <title>Whole genome sequence analysis of Cupriavidus campinensis S14E4C strain.</title>
        <authorList>
            <person name="Abbaszade G."/>
            <person name="Szabo A."/>
            <person name="Toumi M."/>
            <person name="Toth E."/>
        </authorList>
    </citation>
    <scope>NUCLEOTIDE SEQUENCE [LARGE SCALE GENOMIC DNA]</scope>
    <source>
        <strain evidence="2 3">S14E4C</strain>
    </source>
</reference>
<dbReference type="Proteomes" id="UP000318943">
    <property type="component" value="Unassembled WGS sequence"/>
</dbReference>
<name>A0ABY3ESP3_9BURK</name>
<dbReference type="InterPro" id="IPR008893">
    <property type="entry name" value="WGR_domain"/>
</dbReference>
<sequence>MIKTSIGLQDFTLLTHEGGTKFYELTLLTDEYRDIGVLVRRWGKIAQKGRGGEVMIEADAIHAARKQFDLIAKQKNARGYSGGKVAPLDWRKYLEKVLVPAELDDVAGKFGLDSFDEFDDAALAEYMVPETEVAAPKPEPNRGADWGSW</sequence>
<evidence type="ECO:0000313" key="3">
    <source>
        <dbReference type="Proteomes" id="UP000318943"/>
    </source>
</evidence>
<dbReference type="EMBL" id="VCIZ01000002">
    <property type="protein sequence ID" value="TSP13981.1"/>
    <property type="molecule type" value="Genomic_DNA"/>
</dbReference>
<feature type="domain" description="WGR" evidence="1">
    <location>
        <begin position="1"/>
        <end position="93"/>
    </location>
</feature>
<proteinExistence type="predicted"/>
<accession>A0ABY3ESP3</accession>
<organism evidence="2 3">
    <name type="scientific">Cupriavidus campinensis</name>
    <dbReference type="NCBI Taxonomy" id="151783"/>
    <lineage>
        <taxon>Bacteria</taxon>
        <taxon>Pseudomonadati</taxon>
        <taxon>Pseudomonadota</taxon>
        <taxon>Betaproteobacteria</taxon>
        <taxon>Burkholderiales</taxon>
        <taxon>Burkholderiaceae</taxon>
        <taxon>Cupriavidus</taxon>
    </lineage>
</organism>
<protein>
    <submittedName>
        <fullName evidence="2">WGR domain-containing protein</fullName>
    </submittedName>
</protein>
<dbReference type="RefSeq" id="WP_144196674.1">
    <property type="nucleotide sequence ID" value="NZ_VCIZ01000002.1"/>
</dbReference>